<reference evidence="2 3" key="1">
    <citation type="submission" date="2019-06" db="EMBL/GenBank/DDBJ databases">
        <title>Erythrobacter insulae sp. nov., isolated from a tidal flat.</title>
        <authorList>
            <person name="Yoon J.-H."/>
        </authorList>
    </citation>
    <scope>NUCLEOTIDE SEQUENCE [LARGE SCALE GENOMIC DNA]</scope>
    <source>
        <strain evidence="2 3">JBTF-M21</strain>
    </source>
</reference>
<name>A0A547P7D8_9SPHN</name>
<feature type="transmembrane region" description="Helical" evidence="1">
    <location>
        <begin position="20"/>
        <end position="40"/>
    </location>
</feature>
<dbReference type="Proteomes" id="UP000316343">
    <property type="component" value="Unassembled WGS sequence"/>
</dbReference>
<keyword evidence="1" id="KW-0472">Membrane</keyword>
<protein>
    <submittedName>
        <fullName evidence="2">Flp family type IVb pilin</fullName>
    </submittedName>
</protein>
<dbReference type="InterPro" id="IPR007047">
    <property type="entry name" value="Flp_Fap"/>
</dbReference>
<evidence type="ECO:0000313" key="3">
    <source>
        <dbReference type="Proteomes" id="UP000316343"/>
    </source>
</evidence>
<keyword evidence="3" id="KW-1185">Reference proteome</keyword>
<dbReference type="AlphaFoldDB" id="A0A547P7D8"/>
<keyword evidence="1" id="KW-1133">Transmembrane helix</keyword>
<accession>A0A547P7D8</accession>
<organism evidence="2 3">
    <name type="scientific">Erythrobacter insulae</name>
    <dbReference type="NCBI Taxonomy" id="2584124"/>
    <lineage>
        <taxon>Bacteria</taxon>
        <taxon>Pseudomonadati</taxon>
        <taxon>Pseudomonadota</taxon>
        <taxon>Alphaproteobacteria</taxon>
        <taxon>Sphingomonadales</taxon>
        <taxon>Erythrobacteraceae</taxon>
        <taxon>Erythrobacter/Porphyrobacter group</taxon>
        <taxon>Erythrobacter</taxon>
    </lineage>
</organism>
<dbReference type="RefSeq" id="WP_142789329.1">
    <property type="nucleotide sequence ID" value="NZ_VHJK01000002.1"/>
</dbReference>
<evidence type="ECO:0000313" key="2">
    <source>
        <dbReference type="EMBL" id="TRD10039.1"/>
    </source>
</evidence>
<sequence length="60" mass="6290">MILSTFLKQIGSDESGATAVEYGLIVSLIVIAMIGALQGVARETSDMWSDVQTAQEEASG</sequence>
<gene>
    <name evidence="2" type="ORF">FGU71_13675</name>
</gene>
<dbReference type="OrthoDB" id="5325135at2"/>
<evidence type="ECO:0000256" key="1">
    <source>
        <dbReference type="SAM" id="Phobius"/>
    </source>
</evidence>
<keyword evidence="1" id="KW-0812">Transmembrane</keyword>
<proteinExistence type="predicted"/>
<dbReference type="Pfam" id="PF04964">
    <property type="entry name" value="Flp_Fap"/>
    <property type="match status" value="1"/>
</dbReference>
<dbReference type="EMBL" id="VHJK01000002">
    <property type="protein sequence ID" value="TRD10039.1"/>
    <property type="molecule type" value="Genomic_DNA"/>
</dbReference>
<comment type="caution">
    <text evidence="2">The sequence shown here is derived from an EMBL/GenBank/DDBJ whole genome shotgun (WGS) entry which is preliminary data.</text>
</comment>